<accession>A0A3A4A2I3</accession>
<evidence type="ECO:0000256" key="1">
    <source>
        <dbReference type="SAM" id="MobiDB-lite"/>
    </source>
</evidence>
<comment type="caution">
    <text evidence="2">The sequence shown here is derived from an EMBL/GenBank/DDBJ whole genome shotgun (WGS) entry which is preliminary data.</text>
</comment>
<dbReference type="RefSeq" id="WP_119931964.1">
    <property type="nucleotide sequence ID" value="NZ_QZEY01000042.1"/>
</dbReference>
<dbReference type="EMBL" id="QZEY01000042">
    <property type="protein sequence ID" value="RJL19242.1"/>
    <property type="molecule type" value="Genomic_DNA"/>
</dbReference>
<proteinExistence type="predicted"/>
<evidence type="ECO:0000313" key="3">
    <source>
        <dbReference type="Proteomes" id="UP000265768"/>
    </source>
</evidence>
<keyword evidence="3" id="KW-1185">Reference proteome</keyword>
<dbReference type="InterPro" id="IPR036390">
    <property type="entry name" value="WH_DNA-bd_sf"/>
</dbReference>
<dbReference type="AlphaFoldDB" id="A0A3A4A2I3"/>
<dbReference type="Proteomes" id="UP000265768">
    <property type="component" value="Unassembled WGS sequence"/>
</dbReference>
<sequence length="296" mass="32237">MFDPGVSDIAACLYVIVAELASGEGCNARTATLARYAGVCRQTAQEALGELGEYLTRDPDSERLRTGPLPINRWHLIGRHQVSEMLCDERLGRHRARAVRLLLALRHWRDVGRLDDDDSPGYAEMAAVMRREDGAPVSTATARRMLELLEEVGYISSRPRSGKPKHYTVYDAPVIHTPCTEATDLPASSGETPCNEATGTACNEAQETPGTEATQKGQWMTRGNEMDSEDARPPLRVVHGTGSDSAPPTRFKRSWGDSPAALRAAARRGAAYARELCGWEQPAPVAEAAEDAPARE</sequence>
<organism evidence="2 3">
    <name type="scientific">Bailinhaonella thermotolerans</name>
    <dbReference type="NCBI Taxonomy" id="1070861"/>
    <lineage>
        <taxon>Bacteria</taxon>
        <taxon>Bacillati</taxon>
        <taxon>Actinomycetota</taxon>
        <taxon>Actinomycetes</taxon>
        <taxon>Streptosporangiales</taxon>
        <taxon>Streptosporangiaceae</taxon>
        <taxon>Bailinhaonella</taxon>
    </lineage>
</organism>
<evidence type="ECO:0000313" key="2">
    <source>
        <dbReference type="EMBL" id="RJL19242.1"/>
    </source>
</evidence>
<protein>
    <submittedName>
        <fullName evidence="2">Uncharacterized protein</fullName>
    </submittedName>
</protein>
<gene>
    <name evidence="2" type="ORF">D5H75_40565</name>
</gene>
<reference evidence="2 3" key="1">
    <citation type="submission" date="2018-09" db="EMBL/GenBank/DDBJ databases">
        <title>YIM 75507 draft genome.</title>
        <authorList>
            <person name="Tang S."/>
            <person name="Feng Y."/>
        </authorList>
    </citation>
    <scope>NUCLEOTIDE SEQUENCE [LARGE SCALE GENOMIC DNA]</scope>
    <source>
        <strain evidence="2 3">YIM 75507</strain>
    </source>
</reference>
<feature type="region of interest" description="Disordered" evidence="1">
    <location>
        <begin position="187"/>
        <end position="258"/>
    </location>
</feature>
<feature type="compositionally biased region" description="Polar residues" evidence="1">
    <location>
        <begin position="189"/>
        <end position="218"/>
    </location>
</feature>
<dbReference type="SUPFAM" id="SSF46785">
    <property type="entry name" value="Winged helix' DNA-binding domain"/>
    <property type="match status" value="1"/>
</dbReference>
<name>A0A3A4A2I3_9ACTN</name>